<reference evidence="4 5" key="1">
    <citation type="submission" date="2017-11" db="EMBL/GenBank/DDBJ databases">
        <title>Draft genome sequence of environmental isolate Aeromonas cavernicola sp. nov. MDC 2508.</title>
        <authorList>
            <person name="Colston S.M."/>
            <person name="Navarro A."/>
            <person name="Martinez-Murcia A.J."/>
            <person name="Graf J."/>
        </authorList>
    </citation>
    <scope>NUCLEOTIDE SEQUENCE [LARGE SCALE GENOMIC DNA]</scope>
    <source>
        <strain evidence="4 5">MDC 2508</strain>
    </source>
</reference>
<comment type="similarity">
    <text evidence="1">Belongs to the MaoP family.</text>
</comment>
<protein>
    <recommendedName>
        <fullName evidence="2">Macrodomain Ori protein</fullName>
    </recommendedName>
</protein>
<feature type="compositionally biased region" description="Gly residues" evidence="3">
    <location>
        <begin position="106"/>
        <end position="121"/>
    </location>
</feature>
<dbReference type="EMBL" id="PGGC01000154">
    <property type="protein sequence ID" value="PJG57881.1"/>
    <property type="molecule type" value="Genomic_DNA"/>
</dbReference>
<keyword evidence="5" id="KW-1185">Reference proteome</keyword>
<organism evidence="4 5">
    <name type="scientific">Aeromonas cavernicola</name>
    <dbReference type="NCBI Taxonomy" id="1006623"/>
    <lineage>
        <taxon>Bacteria</taxon>
        <taxon>Pseudomonadati</taxon>
        <taxon>Pseudomonadota</taxon>
        <taxon>Gammaproteobacteria</taxon>
        <taxon>Aeromonadales</taxon>
        <taxon>Aeromonadaceae</taxon>
        <taxon>Aeromonas</taxon>
    </lineage>
</organism>
<dbReference type="Proteomes" id="UP000235861">
    <property type="component" value="Unassembled WGS sequence"/>
</dbReference>
<comment type="caution">
    <text evidence="4">The sequence shown here is derived from an EMBL/GenBank/DDBJ whole genome shotgun (WGS) entry which is preliminary data.</text>
</comment>
<dbReference type="AlphaFoldDB" id="A0A2H9U1I1"/>
<evidence type="ECO:0000256" key="1">
    <source>
        <dbReference type="ARBA" id="ARBA00093464"/>
    </source>
</evidence>
<evidence type="ECO:0000313" key="4">
    <source>
        <dbReference type="EMBL" id="PJG57881.1"/>
    </source>
</evidence>
<sequence length="121" mass="13047">MSFESDKRFNDFKHFPRGLRRSGEFTVAEADSLEKFGTVMLALYQGNLAPRDETETAFIAQVKSGEAGSNPHAKVWFKYLKVIGPKRVHRLCTVAGGANEDTGAGSFEGGSTGGGSDESID</sequence>
<dbReference type="InterPro" id="IPR007335">
    <property type="entry name" value="DUF413"/>
</dbReference>
<dbReference type="Pfam" id="PF04219">
    <property type="entry name" value="DUF413"/>
    <property type="match status" value="1"/>
</dbReference>
<accession>A0A2H9U1I1</accession>
<proteinExistence type="inferred from homology"/>
<feature type="region of interest" description="Disordered" evidence="3">
    <location>
        <begin position="96"/>
        <end position="121"/>
    </location>
</feature>
<dbReference type="OrthoDB" id="6400110at2"/>
<dbReference type="RefSeq" id="WP_100294990.1">
    <property type="nucleotide sequence ID" value="NZ_PGGC01000154.1"/>
</dbReference>
<evidence type="ECO:0000313" key="5">
    <source>
        <dbReference type="Proteomes" id="UP000235861"/>
    </source>
</evidence>
<gene>
    <name evidence="4" type="ORF">CUC53_15560</name>
</gene>
<name>A0A2H9U1I1_9GAMM</name>
<evidence type="ECO:0000256" key="2">
    <source>
        <dbReference type="ARBA" id="ARBA00093628"/>
    </source>
</evidence>
<evidence type="ECO:0000256" key="3">
    <source>
        <dbReference type="SAM" id="MobiDB-lite"/>
    </source>
</evidence>